<accession>A0A031LJL2</accession>
<proteinExistence type="predicted"/>
<sequence>MVNIMARIIAPCEVAVRDVIPAVKAILIDELRKHGLSQMQISVLMGISTADVNYYLKGKRGNDELKKTLESNDDFMEMVDLLVRRMIRGEEVMNICPLCSVARKVKGENYPCPYDY</sequence>
<comment type="caution">
    <text evidence="1">The sequence shown here is derived from an EMBL/GenBank/DDBJ whole genome shotgun (WGS) entry which is preliminary data.</text>
</comment>
<protein>
    <submittedName>
        <fullName evidence="1">Transcriptional regulator</fullName>
    </submittedName>
</protein>
<organism evidence="1 2">
    <name type="scientific">Candidatus Acidianus copahuensis</name>
    <dbReference type="NCBI Taxonomy" id="1160895"/>
    <lineage>
        <taxon>Archaea</taxon>
        <taxon>Thermoproteota</taxon>
        <taxon>Thermoprotei</taxon>
        <taxon>Sulfolobales</taxon>
        <taxon>Sulfolobaceae</taxon>
        <taxon>Acidianus</taxon>
    </lineage>
</organism>
<keyword evidence="2" id="KW-1185">Reference proteome</keyword>
<evidence type="ECO:0000313" key="1">
    <source>
        <dbReference type="EMBL" id="EZQ01741.1"/>
    </source>
</evidence>
<dbReference type="Proteomes" id="UP000024332">
    <property type="component" value="Unassembled WGS sequence"/>
</dbReference>
<name>A0A031LJL2_9CREN</name>
<dbReference type="PANTHER" id="PTHR40730">
    <property type="entry name" value="TRANSCRIPTIONAL REGULATOR PROTEIN-LIKE PROTEIN"/>
    <property type="match status" value="1"/>
</dbReference>
<evidence type="ECO:0000313" key="2">
    <source>
        <dbReference type="Proteomes" id="UP000024332"/>
    </source>
</evidence>
<reference evidence="1 2" key="1">
    <citation type="submission" date="2014-03" db="EMBL/GenBank/DDBJ databases">
        <title>Draft genome sequence of the novel thermoacidophilic archaea Acidianus copahuensis ALE1 strain, isolated from Copahue volcanic area in Neuquen Argentina.</title>
        <authorList>
            <person name="Urbieta M.S."/>
            <person name="Rascovan N."/>
            <person name="Castro C."/>
            <person name="Revale S."/>
            <person name="Giaveno M.A."/>
            <person name="Vazquez M.P."/>
            <person name="Donati E.R."/>
        </authorList>
    </citation>
    <scope>NUCLEOTIDE SEQUENCE [LARGE SCALE GENOMIC DNA]</scope>
    <source>
        <strain evidence="1 2">ALE1</strain>
    </source>
</reference>
<dbReference type="AlphaFoldDB" id="A0A031LJL2"/>
<dbReference type="STRING" id="1160895.CM19_12445"/>
<dbReference type="EMBL" id="JFZT01000062">
    <property type="protein sequence ID" value="EZQ01741.1"/>
    <property type="molecule type" value="Genomic_DNA"/>
</dbReference>
<dbReference type="PANTHER" id="PTHR40730:SF3">
    <property type="entry name" value="HTH CRO_C1-TYPE DOMAIN-CONTAINING PROTEIN"/>
    <property type="match status" value="1"/>
</dbReference>
<gene>
    <name evidence="1" type="ORF">CM19_12445</name>
</gene>